<gene>
    <name evidence="2" type="ORF">WMO39_00910</name>
</gene>
<dbReference type="Pfam" id="PF12728">
    <property type="entry name" value="HTH_17"/>
    <property type="match status" value="1"/>
</dbReference>
<dbReference type="RefSeq" id="WP_367285871.1">
    <property type="nucleotide sequence ID" value="NZ_JBBMEZ010000002.1"/>
</dbReference>
<proteinExistence type="predicted"/>
<dbReference type="InterPro" id="IPR041657">
    <property type="entry name" value="HTH_17"/>
</dbReference>
<dbReference type="Proteomes" id="UP001490816">
    <property type="component" value="Unassembled WGS sequence"/>
</dbReference>
<feature type="domain" description="Helix-turn-helix" evidence="1">
    <location>
        <begin position="15"/>
        <end position="60"/>
    </location>
</feature>
<organism evidence="2 3">
    <name type="scientific">Ruminococcoides intestinale</name>
    <dbReference type="NCBI Taxonomy" id="3133162"/>
    <lineage>
        <taxon>Bacteria</taxon>
        <taxon>Bacillati</taxon>
        <taxon>Bacillota</taxon>
        <taxon>Clostridia</taxon>
        <taxon>Eubacteriales</taxon>
        <taxon>Oscillospiraceae</taxon>
        <taxon>Ruminococcoides</taxon>
    </lineage>
</organism>
<sequence length="67" mass="7744">MDKSKEIFSEYSDIVTVDEVMKMLRLGKNTVYKLLKDGEIMNVKVGARYIIPKRSVIEFVSTTNRKS</sequence>
<evidence type="ECO:0000313" key="2">
    <source>
        <dbReference type="EMBL" id="MEQ2468892.1"/>
    </source>
</evidence>
<protein>
    <submittedName>
        <fullName evidence="2">Helix-turn-helix domain-containing protein</fullName>
    </submittedName>
</protein>
<dbReference type="NCBIfam" id="TIGR01764">
    <property type="entry name" value="excise"/>
    <property type="match status" value="1"/>
</dbReference>
<accession>A0ABV1F6C2</accession>
<keyword evidence="3" id="KW-1185">Reference proteome</keyword>
<dbReference type="EMBL" id="JBBMEZ010000002">
    <property type="protein sequence ID" value="MEQ2468892.1"/>
    <property type="molecule type" value="Genomic_DNA"/>
</dbReference>
<name>A0ABV1F6C2_9FIRM</name>
<evidence type="ECO:0000313" key="3">
    <source>
        <dbReference type="Proteomes" id="UP001490816"/>
    </source>
</evidence>
<reference evidence="2 3" key="1">
    <citation type="submission" date="2024-03" db="EMBL/GenBank/DDBJ databases">
        <title>Human intestinal bacterial collection.</title>
        <authorList>
            <person name="Pauvert C."/>
            <person name="Hitch T.C.A."/>
            <person name="Clavel T."/>
        </authorList>
    </citation>
    <scope>NUCLEOTIDE SEQUENCE [LARGE SCALE GENOMIC DNA]</scope>
    <source>
        <strain evidence="2 3">CLA-JM-H38</strain>
    </source>
</reference>
<comment type="caution">
    <text evidence="2">The sequence shown here is derived from an EMBL/GenBank/DDBJ whole genome shotgun (WGS) entry which is preliminary data.</text>
</comment>
<dbReference type="InterPro" id="IPR010093">
    <property type="entry name" value="SinI_DNA-bd"/>
</dbReference>
<evidence type="ECO:0000259" key="1">
    <source>
        <dbReference type="Pfam" id="PF12728"/>
    </source>
</evidence>